<sequence length="121" mass="13744">MEGKTPVKLVKVTKVLGRTGKLYPVLFSSNFGTISAAAGKEEVSSMELWIESWTRWTTNGGGRRAEWGPQIPPFHDLLRGGPVSPDQIQDYNKNSTMRIARLIDRWKKEMMNKQGFYGIDR</sequence>
<evidence type="ECO:0000313" key="1">
    <source>
        <dbReference type="EMBL" id="KAK6357487.1"/>
    </source>
</evidence>
<organism evidence="1 2">
    <name type="scientific">Orbilia javanica</name>
    <dbReference type="NCBI Taxonomy" id="47235"/>
    <lineage>
        <taxon>Eukaryota</taxon>
        <taxon>Fungi</taxon>
        <taxon>Dikarya</taxon>
        <taxon>Ascomycota</taxon>
        <taxon>Pezizomycotina</taxon>
        <taxon>Orbiliomycetes</taxon>
        <taxon>Orbiliales</taxon>
        <taxon>Orbiliaceae</taxon>
        <taxon>Orbilia</taxon>
    </lineage>
</organism>
<dbReference type="EMBL" id="JAVHNR010000001">
    <property type="protein sequence ID" value="KAK6357487.1"/>
    <property type="molecule type" value="Genomic_DNA"/>
</dbReference>
<keyword evidence="2" id="KW-1185">Reference proteome</keyword>
<gene>
    <name evidence="1" type="ORF">TWF718_001797</name>
</gene>
<protein>
    <submittedName>
        <fullName evidence="1">Uncharacterized protein</fullName>
    </submittedName>
</protein>
<name>A0AAN8MVS6_9PEZI</name>
<proteinExistence type="predicted"/>
<reference evidence="1 2" key="1">
    <citation type="submission" date="2019-10" db="EMBL/GenBank/DDBJ databases">
        <authorList>
            <person name="Palmer J.M."/>
        </authorList>
    </citation>
    <scope>NUCLEOTIDE SEQUENCE [LARGE SCALE GENOMIC DNA]</scope>
    <source>
        <strain evidence="1 2">TWF718</strain>
    </source>
</reference>
<evidence type="ECO:0000313" key="2">
    <source>
        <dbReference type="Proteomes" id="UP001313282"/>
    </source>
</evidence>
<dbReference type="Proteomes" id="UP001313282">
    <property type="component" value="Unassembled WGS sequence"/>
</dbReference>
<accession>A0AAN8MVS6</accession>
<comment type="caution">
    <text evidence="1">The sequence shown here is derived from an EMBL/GenBank/DDBJ whole genome shotgun (WGS) entry which is preliminary data.</text>
</comment>
<dbReference type="AlphaFoldDB" id="A0AAN8MVS6"/>